<dbReference type="InParanoid" id="A0A1B1AI73"/>
<keyword evidence="3" id="KW-1185">Reference proteome</keyword>
<gene>
    <name evidence="2" type="ORF">ATE48_10160</name>
</gene>
<organism evidence="2 3">
    <name type="scientific">Candidatus Viadribacter manganicus</name>
    <dbReference type="NCBI Taxonomy" id="1759059"/>
    <lineage>
        <taxon>Bacteria</taxon>
        <taxon>Pseudomonadati</taxon>
        <taxon>Pseudomonadota</taxon>
        <taxon>Alphaproteobacteria</taxon>
        <taxon>Hyphomonadales</taxon>
        <taxon>Hyphomonadaceae</taxon>
        <taxon>Candidatus Viadribacter</taxon>
    </lineage>
</organism>
<dbReference type="Proteomes" id="UP000092498">
    <property type="component" value="Chromosome"/>
</dbReference>
<dbReference type="EMBL" id="CP013244">
    <property type="protein sequence ID" value="ANP46255.1"/>
    <property type="molecule type" value="Genomic_DNA"/>
</dbReference>
<name>A0A1B1AI73_9PROT</name>
<protein>
    <submittedName>
        <fullName evidence="2">RNA-binding protein</fullName>
    </submittedName>
</protein>
<accession>A0A1B1AI73</accession>
<dbReference type="KEGG" id="cbot:ATE48_10160"/>
<evidence type="ECO:0000313" key="3">
    <source>
        <dbReference type="Proteomes" id="UP000092498"/>
    </source>
</evidence>
<dbReference type="AlphaFoldDB" id="A0A1B1AI73"/>
<feature type="region of interest" description="Disordered" evidence="1">
    <location>
        <begin position="40"/>
        <end position="77"/>
    </location>
</feature>
<evidence type="ECO:0000256" key="1">
    <source>
        <dbReference type="SAM" id="MobiDB-lite"/>
    </source>
</evidence>
<dbReference type="STRING" id="1759059.ATE48_10160"/>
<sequence>MPKGPRGEKRPADVIGNAIKVARLAVGDEEETVIDDGKDPAAKALGAKGGKARAKSLSARKRSEIAKKAAAKRWKKK</sequence>
<reference evidence="2 3" key="1">
    <citation type="submission" date="2015-11" db="EMBL/GenBank/DDBJ databases">
        <title>Whole-Genome Sequence of Candidatus Oderbacter manganicum from the National Park Lower Oder Valley, Germany.</title>
        <authorList>
            <person name="Braun B."/>
            <person name="Liere K."/>
            <person name="Szewzyk U."/>
        </authorList>
    </citation>
    <scope>NUCLEOTIDE SEQUENCE [LARGE SCALE GENOMIC DNA]</scope>
    <source>
        <strain evidence="2 3">OTSz_A_272</strain>
    </source>
</reference>
<feature type="compositionally biased region" description="Basic residues" evidence="1">
    <location>
        <begin position="50"/>
        <end position="60"/>
    </location>
</feature>
<evidence type="ECO:0000313" key="2">
    <source>
        <dbReference type="EMBL" id="ANP46255.1"/>
    </source>
</evidence>
<proteinExistence type="predicted"/>